<feature type="transmembrane region" description="Helical" evidence="3">
    <location>
        <begin position="67"/>
        <end position="87"/>
    </location>
</feature>
<evidence type="ECO:0000313" key="5">
    <source>
        <dbReference type="EMBL" id="KIL77058.1"/>
    </source>
</evidence>
<dbReference type="InterPro" id="IPR037185">
    <property type="entry name" value="EmrE-like"/>
</dbReference>
<evidence type="ECO:0000259" key="4">
    <source>
        <dbReference type="Pfam" id="PF00892"/>
    </source>
</evidence>
<feature type="transmembrane region" description="Helical" evidence="3">
    <location>
        <begin position="210"/>
        <end position="229"/>
    </location>
</feature>
<keyword evidence="6" id="KW-1185">Reference proteome</keyword>
<dbReference type="PANTHER" id="PTHR22911">
    <property type="entry name" value="ACYL-MALONYL CONDENSING ENZYME-RELATED"/>
    <property type="match status" value="1"/>
</dbReference>
<comment type="caution">
    <text evidence="5">The sequence shown here is derived from an EMBL/GenBank/DDBJ whole genome shotgun (WGS) entry which is preliminary data.</text>
</comment>
<evidence type="ECO:0000256" key="1">
    <source>
        <dbReference type="ARBA" id="ARBA00004127"/>
    </source>
</evidence>
<feature type="transmembrane region" description="Helical" evidence="3">
    <location>
        <begin position="93"/>
        <end position="115"/>
    </location>
</feature>
<keyword evidence="3" id="KW-0472">Membrane</keyword>
<gene>
    <name evidence="5" type="ORF">SD77_1810</name>
</gene>
<feature type="transmembrane region" description="Helical" evidence="3">
    <location>
        <begin position="122"/>
        <end position="140"/>
    </location>
</feature>
<comment type="similarity">
    <text evidence="2">Belongs to the EamA transporter family.</text>
</comment>
<evidence type="ECO:0000256" key="3">
    <source>
        <dbReference type="SAM" id="Phobius"/>
    </source>
</evidence>
<protein>
    <submittedName>
        <fullName evidence="5">Transporter, EamA family</fullName>
    </submittedName>
</protein>
<organism evidence="5 6">
    <name type="scientific">Bacillus badius</name>
    <dbReference type="NCBI Taxonomy" id="1455"/>
    <lineage>
        <taxon>Bacteria</taxon>
        <taxon>Bacillati</taxon>
        <taxon>Bacillota</taxon>
        <taxon>Bacilli</taxon>
        <taxon>Bacillales</taxon>
        <taxon>Bacillaceae</taxon>
        <taxon>Pseudobacillus</taxon>
    </lineage>
</organism>
<dbReference type="InterPro" id="IPR000620">
    <property type="entry name" value="EamA_dom"/>
</dbReference>
<dbReference type="PANTHER" id="PTHR22911:SF102">
    <property type="entry name" value="MEMBRANE PROTEIN"/>
    <property type="match status" value="1"/>
</dbReference>
<proteinExistence type="inferred from homology"/>
<name>A0ABR5ASA6_BACBA</name>
<feature type="transmembrane region" description="Helical" evidence="3">
    <location>
        <begin position="177"/>
        <end position="198"/>
    </location>
</feature>
<feature type="domain" description="EamA" evidence="4">
    <location>
        <begin position="7"/>
        <end position="137"/>
    </location>
</feature>
<feature type="transmembrane region" description="Helical" evidence="3">
    <location>
        <begin position="146"/>
        <end position="165"/>
    </location>
</feature>
<feature type="transmembrane region" description="Helical" evidence="3">
    <location>
        <begin position="266"/>
        <end position="282"/>
    </location>
</feature>
<sequence>MYPKVKFIISMAIFGSIGLFSVKTGLPSIELVFVRCLCTSLLLGAVWGMSALRTKPQKREAIPRREYGLAVLCGVFLIINWVFFFLSFEVMPITVAVSIYHLAPVIVLLLGSLLFKEKVTAGGLLFFLICFVGTLLVGGIHQHATIAEFVSTGVLWAFAAAFFYALTSITGKGIQVLSPLATTVIQTSLGVLLLAPIADWSHFTQLTVENWMYILMTGFIHTGLVFYLFFSSLRELKAQTIAVLVFVDPVVAILLDVTIMNYRPDVYQLAGILLVFIGISYSPRKEGSLAKAAPNFAENGRKPSA</sequence>
<feature type="domain" description="EamA" evidence="4">
    <location>
        <begin position="152"/>
        <end position="279"/>
    </location>
</feature>
<feature type="transmembrane region" description="Helical" evidence="3">
    <location>
        <begin position="32"/>
        <end position="52"/>
    </location>
</feature>
<evidence type="ECO:0000256" key="2">
    <source>
        <dbReference type="ARBA" id="ARBA00007362"/>
    </source>
</evidence>
<dbReference type="Proteomes" id="UP000031982">
    <property type="component" value="Unassembled WGS sequence"/>
</dbReference>
<dbReference type="EMBL" id="JXLP01000018">
    <property type="protein sequence ID" value="KIL77058.1"/>
    <property type="molecule type" value="Genomic_DNA"/>
</dbReference>
<reference evidence="5 6" key="1">
    <citation type="submission" date="2015-01" db="EMBL/GenBank/DDBJ databases">
        <title>Genome Assembly of Bacillus badius MTCC 1458.</title>
        <authorList>
            <person name="Verma A."/>
            <person name="Khatri I."/>
            <person name="Mual P."/>
            <person name="Subramanian S."/>
            <person name="Krishnamurthi S."/>
        </authorList>
    </citation>
    <scope>NUCLEOTIDE SEQUENCE [LARGE SCALE GENOMIC DNA]</scope>
    <source>
        <strain evidence="5 6">MTCC 1458</strain>
    </source>
</reference>
<accession>A0ABR5ASA6</accession>
<dbReference type="Gene3D" id="1.10.3730.20">
    <property type="match status" value="1"/>
</dbReference>
<keyword evidence="3" id="KW-0812">Transmembrane</keyword>
<dbReference type="Pfam" id="PF00892">
    <property type="entry name" value="EamA"/>
    <property type="match status" value="2"/>
</dbReference>
<evidence type="ECO:0000313" key="6">
    <source>
        <dbReference type="Proteomes" id="UP000031982"/>
    </source>
</evidence>
<dbReference type="RefSeq" id="WP_052477387.1">
    <property type="nucleotide sequence ID" value="NZ_JARTHD010000042.1"/>
</dbReference>
<dbReference type="SUPFAM" id="SSF103481">
    <property type="entry name" value="Multidrug resistance efflux transporter EmrE"/>
    <property type="match status" value="2"/>
</dbReference>
<feature type="transmembrane region" description="Helical" evidence="3">
    <location>
        <begin position="241"/>
        <end position="260"/>
    </location>
</feature>
<keyword evidence="3" id="KW-1133">Transmembrane helix</keyword>
<comment type="subcellular location">
    <subcellularLocation>
        <location evidence="1">Endomembrane system</location>
        <topology evidence="1">Multi-pass membrane protein</topology>
    </subcellularLocation>
</comment>
<feature type="transmembrane region" description="Helical" evidence="3">
    <location>
        <begin position="7"/>
        <end position="26"/>
    </location>
</feature>